<keyword evidence="10" id="KW-0406">Ion transport</keyword>
<sequence length="368" mass="40277">MYPSADVAYSWIFKKIRMGPLRSIYVVLIKAKINLLLPFGPLAIMLHYLTGKHGWVFFFTLLGIIPLAERLGYVTEQLAFYTGSTVGGLLNATFGNATEMIISIYALKNGMIRVVQQSLLGSILSNMLLVLGCAFFIGGTVHCHKVQSFNKAAAVVNSGLLLMAVMGILFPAVLHFTRTELKSQPNLYNPIDEANGNKDEDSVEDEAPEITHWEAIGWLAILTIWVSILSGYLVDAIQGASDSWNMPVAFISVILLPIVGNAAEHGSAIMFAMKDKLDITLGVAIGSSTQISMFVIPLCVVVGWFMGKPMDLNFQLFETATLFITVLVVAFMLQEGESNYFKGLMLILSYLIVAASFFVHVDLSNDDG</sequence>
<feature type="transmembrane region" description="Helical" evidence="12">
    <location>
        <begin position="55"/>
        <end position="74"/>
    </location>
</feature>
<protein>
    <recommendedName>
        <fullName evidence="13">Sodium/calcium exchanger membrane region domain-containing protein</fullName>
    </recommendedName>
</protein>
<comment type="caution">
    <text evidence="14">The sequence shown here is derived from an EMBL/GenBank/DDBJ whole genome shotgun (WGS) entry which is preliminary data.</text>
</comment>
<feature type="transmembrane region" description="Helical" evidence="12">
    <location>
        <begin position="283"/>
        <end position="304"/>
    </location>
</feature>
<keyword evidence="6" id="KW-0109">Calcium transport</keyword>
<reference evidence="14" key="1">
    <citation type="journal article" date="2022" name="Plant J.">
        <title>Strategies of tolerance reflected in two North American maple genomes.</title>
        <authorList>
            <person name="McEvoy S.L."/>
            <person name="Sezen U.U."/>
            <person name="Trouern-Trend A."/>
            <person name="McMahon S.M."/>
            <person name="Schaberg P.G."/>
            <person name="Yang J."/>
            <person name="Wegrzyn J.L."/>
            <person name="Swenson N.G."/>
        </authorList>
    </citation>
    <scope>NUCLEOTIDE SEQUENCE</scope>
    <source>
        <strain evidence="14">91603</strain>
    </source>
</reference>
<keyword evidence="4" id="KW-0050">Antiport</keyword>
<evidence type="ECO:0000259" key="13">
    <source>
        <dbReference type="Pfam" id="PF01699"/>
    </source>
</evidence>
<feature type="transmembrane region" description="Helical" evidence="12">
    <location>
        <begin position="340"/>
        <end position="361"/>
    </location>
</feature>
<evidence type="ECO:0000256" key="6">
    <source>
        <dbReference type="ARBA" id="ARBA00022568"/>
    </source>
</evidence>
<keyword evidence="8" id="KW-0106">Calcium</keyword>
<keyword evidence="15" id="KW-1185">Reference proteome</keyword>
<keyword evidence="5" id="KW-0926">Vacuole</keyword>
<name>A0AAD5IF49_ACENE</name>
<keyword evidence="3" id="KW-0813">Transport</keyword>
<keyword evidence="9 12" id="KW-1133">Transmembrane helix</keyword>
<dbReference type="GO" id="GO:0009705">
    <property type="term" value="C:plant-type vacuole membrane"/>
    <property type="evidence" value="ECO:0007669"/>
    <property type="project" value="TreeGrafter"/>
</dbReference>
<keyword evidence="7 12" id="KW-0812">Transmembrane</keyword>
<evidence type="ECO:0000256" key="3">
    <source>
        <dbReference type="ARBA" id="ARBA00022448"/>
    </source>
</evidence>
<feature type="transmembrane region" description="Helical" evidence="12">
    <location>
        <begin position="316"/>
        <end position="334"/>
    </location>
</feature>
<feature type="transmembrane region" description="Helical" evidence="12">
    <location>
        <begin position="246"/>
        <end position="263"/>
    </location>
</feature>
<evidence type="ECO:0000256" key="4">
    <source>
        <dbReference type="ARBA" id="ARBA00022449"/>
    </source>
</evidence>
<dbReference type="InterPro" id="IPR004713">
    <property type="entry name" value="CaH_exchang"/>
</dbReference>
<proteinExistence type="inferred from homology"/>
<feature type="transmembrane region" description="Helical" evidence="12">
    <location>
        <begin position="215"/>
        <end position="234"/>
    </location>
</feature>
<evidence type="ECO:0000256" key="12">
    <source>
        <dbReference type="SAM" id="Phobius"/>
    </source>
</evidence>
<comment type="similarity">
    <text evidence="2">Belongs to the Ca(2+):cation antiporter (CaCA) (TC 2.A.19) family. Cation/proton exchanger (CAX) subfamily.</text>
</comment>
<comment type="subcellular location">
    <subcellularLocation>
        <location evidence="1">Vacuole membrane</location>
        <topology evidence="1">Multi-pass membrane protein</topology>
    </subcellularLocation>
</comment>
<dbReference type="Gene3D" id="1.20.1420.30">
    <property type="entry name" value="NCX, central ion-binding region"/>
    <property type="match status" value="1"/>
</dbReference>
<evidence type="ECO:0000256" key="5">
    <source>
        <dbReference type="ARBA" id="ARBA00022554"/>
    </source>
</evidence>
<dbReference type="InterPro" id="IPR004837">
    <property type="entry name" value="NaCa_Exmemb"/>
</dbReference>
<feature type="domain" description="Sodium/calcium exchanger membrane region" evidence="13">
    <location>
        <begin position="55"/>
        <end position="173"/>
    </location>
</feature>
<feature type="domain" description="Sodium/calcium exchanger membrane region" evidence="13">
    <location>
        <begin position="215"/>
        <end position="357"/>
    </location>
</feature>
<dbReference type="Proteomes" id="UP001064489">
    <property type="component" value="Chromosome 2"/>
</dbReference>
<accession>A0AAD5IF49</accession>
<evidence type="ECO:0000256" key="11">
    <source>
        <dbReference type="ARBA" id="ARBA00023136"/>
    </source>
</evidence>
<feature type="transmembrane region" description="Helical" evidence="12">
    <location>
        <begin position="24"/>
        <end position="49"/>
    </location>
</feature>
<dbReference type="InterPro" id="IPR044880">
    <property type="entry name" value="NCX_ion-bd_dom_sf"/>
</dbReference>
<evidence type="ECO:0000256" key="2">
    <source>
        <dbReference type="ARBA" id="ARBA00008248"/>
    </source>
</evidence>
<dbReference type="PANTHER" id="PTHR31503">
    <property type="entry name" value="VACUOLAR CALCIUM ION TRANSPORTER"/>
    <property type="match status" value="1"/>
</dbReference>
<dbReference type="Pfam" id="PF01699">
    <property type="entry name" value="Na_Ca_ex"/>
    <property type="match status" value="2"/>
</dbReference>
<keyword evidence="11 12" id="KW-0472">Membrane</keyword>
<dbReference type="EMBL" id="JAJSOW010000106">
    <property type="protein sequence ID" value="KAI9161645.1"/>
    <property type="molecule type" value="Genomic_DNA"/>
</dbReference>
<gene>
    <name evidence="14" type="ORF">LWI28_019343</name>
</gene>
<organism evidence="14 15">
    <name type="scientific">Acer negundo</name>
    <name type="common">Box elder</name>
    <dbReference type="NCBI Taxonomy" id="4023"/>
    <lineage>
        <taxon>Eukaryota</taxon>
        <taxon>Viridiplantae</taxon>
        <taxon>Streptophyta</taxon>
        <taxon>Embryophyta</taxon>
        <taxon>Tracheophyta</taxon>
        <taxon>Spermatophyta</taxon>
        <taxon>Magnoliopsida</taxon>
        <taxon>eudicotyledons</taxon>
        <taxon>Gunneridae</taxon>
        <taxon>Pentapetalae</taxon>
        <taxon>rosids</taxon>
        <taxon>malvids</taxon>
        <taxon>Sapindales</taxon>
        <taxon>Sapindaceae</taxon>
        <taxon>Hippocastanoideae</taxon>
        <taxon>Acereae</taxon>
        <taxon>Acer</taxon>
    </lineage>
</organism>
<dbReference type="GO" id="GO:0006874">
    <property type="term" value="P:intracellular calcium ion homeostasis"/>
    <property type="evidence" value="ECO:0007669"/>
    <property type="project" value="TreeGrafter"/>
</dbReference>
<dbReference type="GO" id="GO:0015369">
    <property type="term" value="F:calcium:proton antiporter activity"/>
    <property type="evidence" value="ECO:0007669"/>
    <property type="project" value="UniProtKB-ARBA"/>
</dbReference>
<evidence type="ECO:0000256" key="8">
    <source>
        <dbReference type="ARBA" id="ARBA00022837"/>
    </source>
</evidence>
<evidence type="ECO:0000256" key="9">
    <source>
        <dbReference type="ARBA" id="ARBA00022989"/>
    </source>
</evidence>
<evidence type="ECO:0000256" key="10">
    <source>
        <dbReference type="ARBA" id="ARBA00023065"/>
    </source>
</evidence>
<dbReference type="AlphaFoldDB" id="A0AAD5IF49"/>
<evidence type="ECO:0000313" key="14">
    <source>
        <dbReference type="EMBL" id="KAI9161645.1"/>
    </source>
</evidence>
<evidence type="ECO:0000313" key="15">
    <source>
        <dbReference type="Proteomes" id="UP001064489"/>
    </source>
</evidence>
<feature type="transmembrane region" description="Helical" evidence="12">
    <location>
        <begin position="119"/>
        <end position="141"/>
    </location>
</feature>
<dbReference type="PANTHER" id="PTHR31503:SF22">
    <property type="entry name" value="VACUOLAR CALCIUM ION TRANSPORTER"/>
    <property type="match status" value="1"/>
</dbReference>
<evidence type="ECO:0000256" key="7">
    <source>
        <dbReference type="ARBA" id="ARBA00022692"/>
    </source>
</evidence>
<feature type="transmembrane region" description="Helical" evidence="12">
    <location>
        <begin position="86"/>
        <end position="107"/>
    </location>
</feature>
<feature type="transmembrane region" description="Helical" evidence="12">
    <location>
        <begin position="153"/>
        <end position="174"/>
    </location>
</feature>
<reference evidence="14" key="2">
    <citation type="submission" date="2023-02" db="EMBL/GenBank/DDBJ databases">
        <authorList>
            <person name="Swenson N.G."/>
            <person name="Wegrzyn J.L."/>
            <person name="Mcevoy S.L."/>
        </authorList>
    </citation>
    <scope>NUCLEOTIDE SEQUENCE</scope>
    <source>
        <strain evidence="14">91603</strain>
        <tissue evidence="14">Leaf</tissue>
    </source>
</reference>
<evidence type="ECO:0000256" key="1">
    <source>
        <dbReference type="ARBA" id="ARBA00004128"/>
    </source>
</evidence>
<dbReference type="FunFam" id="1.20.1420.30:FF:000008">
    <property type="entry name" value="Vacuolar cation/proton exchanger"/>
    <property type="match status" value="1"/>
</dbReference>